<feature type="region of interest" description="Disordered" evidence="1">
    <location>
        <begin position="10"/>
        <end position="37"/>
    </location>
</feature>
<evidence type="ECO:0000313" key="3">
    <source>
        <dbReference type="Proteomes" id="UP000799779"/>
    </source>
</evidence>
<feature type="region of interest" description="Disordered" evidence="1">
    <location>
        <begin position="202"/>
        <end position="226"/>
    </location>
</feature>
<proteinExistence type="predicted"/>
<feature type="region of interest" description="Disordered" evidence="1">
    <location>
        <begin position="73"/>
        <end position="105"/>
    </location>
</feature>
<protein>
    <submittedName>
        <fullName evidence="2">Uncharacterized protein</fullName>
    </submittedName>
</protein>
<evidence type="ECO:0000256" key="1">
    <source>
        <dbReference type="SAM" id="MobiDB-lite"/>
    </source>
</evidence>
<keyword evidence="3" id="KW-1185">Reference proteome</keyword>
<feature type="compositionally biased region" description="Basic residues" evidence="1">
    <location>
        <begin position="277"/>
        <end position="286"/>
    </location>
</feature>
<dbReference type="AlphaFoldDB" id="A0A6A5WBD7"/>
<dbReference type="Proteomes" id="UP000799779">
    <property type="component" value="Unassembled WGS sequence"/>
</dbReference>
<accession>A0A6A5WBD7</accession>
<feature type="compositionally biased region" description="Low complexity" evidence="1">
    <location>
        <begin position="73"/>
        <end position="94"/>
    </location>
</feature>
<name>A0A6A5WBD7_9PLEO</name>
<dbReference type="OrthoDB" id="3801346at2759"/>
<dbReference type="EMBL" id="ML977598">
    <property type="protein sequence ID" value="KAF1999170.1"/>
    <property type="molecule type" value="Genomic_DNA"/>
</dbReference>
<organism evidence="2 3">
    <name type="scientific">Amniculicola lignicola CBS 123094</name>
    <dbReference type="NCBI Taxonomy" id="1392246"/>
    <lineage>
        <taxon>Eukaryota</taxon>
        <taxon>Fungi</taxon>
        <taxon>Dikarya</taxon>
        <taxon>Ascomycota</taxon>
        <taxon>Pezizomycotina</taxon>
        <taxon>Dothideomycetes</taxon>
        <taxon>Pleosporomycetidae</taxon>
        <taxon>Pleosporales</taxon>
        <taxon>Amniculicolaceae</taxon>
        <taxon>Amniculicola</taxon>
    </lineage>
</organism>
<sequence>MTFNLNILALLSPTPSQRSTPTQDPPKMSINPNTPLPRIPLKVHEKPTSQVLPCGCLRSHVLISQLSPIPESTSLHAESTTSSASLSSTTTSSSPGLHRPNSPLYCPQPPLKTQFRKTCEFHYYLPHVSSSTSDLYSSSEFVAFGINDSNNGNDIIDANDTFEPPTSPTYSDEFYETVEGVRSLLELPYIGDEDFEYYPRREEVGEGEGSVRGSSEGGNSFARRSRGSRVSAWSGATKRGSDVEALEGKKTFSFVDRGGDEGDFGRRVSGGGVKSKEKPKGKRLQKKKAGEEFFLERVVRRLLGRWRKGKERVRWNFRP</sequence>
<gene>
    <name evidence="2" type="ORF">P154DRAFT_602012</name>
</gene>
<reference evidence="2" key="1">
    <citation type="journal article" date="2020" name="Stud. Mycol.">
        <title>101 Dothideomycetes genomes: a test case for predicting lifestyles and emergence of pathogens.</title>
        <authorList>
            <person name="Haridas S."/>
            <person name="Albert R."/>
            <person name="Binder M."/>
            <person name="Bloem J."/>
            <person name="Labutti K."/>
            <person name="Salamov A."/>
            <person name="Andreopoulos B."/>
            <person name="Baker S."/>
            <person name="Barry K."/>
            <person name="Bills G."/>
            <person name="Bluhm B."/>
            <person name="Cannon C."/>
            <person name="Castanera R."/>
            <person name="Culley D."/>
            <person name="Daum C."/>
            <person name="Ezra D."/>
            <person name="Gonzalez J."/>
            <person name="Henrissat B."/>
            <person name="Kuo A."/>
            <person name="Liang C."/>
            <person name="Lipzen A."/>
            <person name="Lutzoni F."/>
            <person name="Magnuson J."/>
            <person name="Mondo S."/>
            <person name="Nolan M."/>
            <person name="Ohm R."/>
            <person name="Pangilinan J."/>
            <person name="Park H.-J."/>
            <person name="Ramirez L."/>
            <person name="Alfaro M."/>
            <person name="Sun H."/>
            <person name="Tritt A."/>
            <person name="Yoshinaga Y."/>
            <person name="Zwiers L.-H."/>
            <person name="Turgeon B."/>
            <person name="Goodwin S."/>
            <person name="Spatafora J."/>
            <person name="Crous P."/>
            <person name="Grigoriev I."/>
        </authorList>
    </citation>
    <scope>NUCLEOTIDE SEQUENCE</scope>
    <source>
        <strain evidence="2">CBS 123094</strain>
    </source>
</reference>
<feature type="compositionally biased region" description="Basic and acidic residues" evidence="1">
    <location>
        <begin position="257"/>
        <end position="266"/>
    </location>
</feature>
<evidence type="ECO:0000313" key="2">
    <source>
        <dbReference type="EMBL" id="KAF1999170.1"/>
    </source>
</evidence>
<feature type="compositionally biased region" description="Polar residues" evidence="1">
    <location>
        <begin position="13"/>
        <end position="22"/>
    </location>
</feature>
<feature type="region of interest" description="Disordered" evidence="1">
    <location>
        <begin position="256"/>
        <end position="286"/>
    </location>
</feature>